<sequence length="134" mass="14675">MYYHFLFKIDFKWADIFFFLHFKDVDVIGDGDAALDGDVDATVGDGVALNIFDDSIGDGVEIGFNELDVFVGVTVESVCDLSISKATAVLLMPIATVWGDDVDGLLPKISSIWSKYRKRDAPLPVLDLLSLIAL</sequence>
<name>A0A1Y1M9W8_PHOPY</name>
<protein>
    <submittedName>
        <fullName evidence="1">Uncharacterized protein</fullName>
    </submittedName>
</protein>
<accession>A0A1Y1M9W8</accession>
<dbReference type="AlphaFoldDB" id="A0A1Y1M9W8"/>
<evidence type="ECO:0000313" key="1">
    <source>
        <dbReference type="EMBL" id="JAV82391.1"/>
    </source>
</evidence>
<reference evidence="1" key="1">
    <citation type="journal article" date="2016" name="Sci. Rep.">
        <title>Molecular characterization of firefly nuptial gifts: a multi-omics approach sheds light on postcopulatory sexual selection.</title>
        <authorList>
            <person name="Al-Wathiqui N."/>
            <person name="Fallon T.R."/>
            <person name="South A."/>
            <person name="Weng J.K."/>
            <person name="Lewis S.M."/>
        </authorList>
    </citation>
    <scope>NUCLEOTIDE SEQUENCE</scope>
</reference>
<dbReference type="EMBL" id="GEZM01036780">
    <property type="protein sequence ID" value="JAV82391.1"/>
    <property type="molecule type" value="Transcribed_RNA"/>
</dbReference>
<organism evidence="1">
    <name type="scientific">Photinus pyralis</name>
    <name type="common">Common eastern firefly</name>
    <name type="synonym">Lampyris pyralis</name>
    <dbReference type="NCBI Taxonomy" id="7054"/>
    <lineage>
        <taxon>Eukaryota</taxon>
        <taxon>Metazoa</taxon>
        <taxon>Ecdysozoa</taxon>
        <taxon>Arthropoda</taxon>
        <taxon>Hexapoda</taxon>
        <taxon>Insecta</taxon>
        <taxon>Pterygota</taxon>
        <taxon>Neoptera</taxon>
        <taxon>Endopterygota</taxon>
        <taxon>Coleoptera</taxon>
        <taxon>Polyphaga</taxon>
        <taxon>Elateriformia</taxon>
        <taxon>Elateroidea</taxon>
        <taxon>Lampyridae</taxon>
        <taxon>Lampyrinae</taxon>
        <taxon>Photinus</taxon>
    </lineage>
</organism>
<proteinExistence type="predicted"/>